<proteinExistence type="predicted"/>
<evidence type="ECO:0000313" key="2">
    <source>
        <dbReference type="EMBL" id="SMD29003.1"/>
    </source>
</evidence>
<feature type="domain" description="DUF6398" evidence="1">
    <location>
        <begin position="14"/>
        <end position="118"/>
    </location>
</feature>
<reference evidence="2" key="1">
    <citation type="submission" date="2017-04" db="EMBL/GenBank/DDBJ databases">
        <title>Identification of virulent Capnocytophaga canimorsus isolates by capsular typing.</title>
        <authorList>
            <person name="Hess E.H."/>
            <person name="Renzi F.R."/>
            <person name="Koudad D.K."/>
            <person name="Dol M.D."/>
            <person name="Cornelis G.R.C."/>
        </authorList>
    </citation>
    <scope>NUCLEOTIDE SEQUENCE</scope>
    <source>
        <strain evidence="2">CC9</strain>
    </source>
</reference>
<accession>A0A1X7BZD9</accession>
<protein>
    <recommendedName>
        <fullName evidence="1">DUF6398 domain-containing protein</fullName>
    </recommendedName>
</protein>
<dbReference type="EMBL" id="LT838811">
    <property type="protein sequence ID" value="SMD29003.1"/>
    <property type="molecule type" value="Genomic_DNA"/>
</dbReference>
<dbReference type="InterPro" id="IPR045651">
    <property type="entry name" value="DUF6398"/>
</dbReference>
<organism evidence="2">
    <name type="scientific">Capnocytophaga canimorsus</name>
    <dbReference type="NCBI Taxonomy" id="28188"/>
    <lineage>
        <taxon>Bacteria</taxon>
        <taxon>Pseudomonadati</taxon>
        <taxon>Bacteroidota</taxon>
        <taxon>Flavobacteriia</taxon>
        <taxon>Flavobacteriales</taxon>
        <taxon>Flavobacteriaceae</taxon>
        <taxon>Capnocytophaga</taxon>
    </lineage>
</organism>
<gene>
    <name evidence="2" type="ORF">CCAN9_740043</name>
</gene>
<sequence>MSKDKEHIKEREAQILTLIEEFCNQKLDDDYLKLSKKLVKKLGRKRVVPFKTGQVEIWAAAVIHALGTINFLFDKSFKPYASFDDINNFFGTKKSTITAKSKLIRDLLNLTHFNSDFSTQYIDIQNPFNDMVMVNGMALPIWILPEQSQNAVRKAREKGLDISFSFTDTD</sequence>
<name>A0A1X7BZD9_9FLAO</name>
<evidence type="ECO:0000259" key="1">
    <source>
        <dbReference type="Pfam" id="PF19935"/>
    </source>
</evidence>
<dbReference type="Pfam" id="PF19935">
    <property type="entry name" value="DUF6398"/>
    <property type="match status" value="1"/>
</dbReference>
<dbReference type="AlphaFoldDB" id="A0A1X7BZD9"/>